<evidence type="ECO:0000313" key="2">
    <source>
        <dbReference type="Proteomes" id="UP000190285"/>
    </source>
</evidence>
<dbReference type="Proteomes" id="UP000190285">
    <property type="component" value="Unassembled WGS sequence"/>
</dbReference>
<accession>A0A1T5ML26</accession>
<dbReference type="EMBL" id="FUZT01000018">
    <property type="protein sequence ID" value="SKC88922.1"/>
    <property type="molecule type" value="Genomic_DNA"/>
</dbReference>
<keyword evidence="2" id="KW-1185">Reference proteome</keyword>
<reference evidence="1 2" key="1">
    <citation type="submission" date="2017-02" db="EMBL/GenBank/DDBJ databases">
        <authorList>
            <person name="Peterson S.W."/>
        </authorList>
    </citation>
    <scope>NUCLEOTIDE SEQUENCE [LARGE SCALE GENOMIC DNA]</scope>
    <source>
        <strain evidence="1 2">M1</strain>
    </source>
</reference>
<dbReference type="InterPro" id="IPR005370">
    <property type="entry name" value="UPF0180"/>
</dbReference>
<evidence type="ECO:0000313" key="1">
    <source>
        <dbReference type="EMBL" id="SKC88922.1"/>
    </source>
</evidence>
<sequence length="88" mass="9917">MKKTIALNNVPIHIKESLIEKGYKVVDDSYTGYVDTILYNSDNGSLGYLNMFDNIIDMSSGAFVVDVRGKHPDEIENIIENRSYTSLL</sequence>
<protein>
    <submittedName>
        <fullName evidence="1">Uncharacterized protein family (UPF0180)</fullName>
    </submittedName>
</protein>
<dbReference type="Pfam" id="PF03698">
    <property type="entry name" value="UPF0180"/>
    <property type="match status" value="1"/>
</dbReference>
<name>A0A1T5ML26_9FIRM</name>
<organism evidence="1 2">
    <name type="scientific">Maledivibacter halophilus</name>
    <dbReference type="NCBI Taxonomy" id="36842"/>
    <lineage>
        <taxon>Bacteria</taxon>
        <taxon>Bacillati</taxon>
        <taxon>Bacillota</taxon>
        <taxon>Clostridia</taxon>
        <taxon>Peptostreptococcales</taxon>
        <taxon>Caminicellaceae</taxon>
        <taxon>Maledivibacter</taxon>
    </lineage>
</organism>
<dbReference type="RefSeq" id="WP_079495535.1">
    <property type="nucleotide sequence ID" value="NZ_FUZT01000018.1"/>
</dbReference>
<gene>
    <name evidence="1" type="ORF">SAMN02194393_04946</name>
</gene>
<dbReference type="AlphaFoldDB" id="A0A1T5ML26"/>
<dbReference type="OrthoDB" id="1954136at2"/>
<proteinExistence type="predicted"/>